<accession>A0A0C3SDW9</accession>
<dbReference type="InterPro" id="IPR020471">
    <property type="entry name" value="AKR"/>
</dbReference>
<dbReference type="PANTHER" id="PTHR11732">
    <property type="entry name" value="ALDO/KETO REDUCTASE"/>
    <property type="match status" value="1"/>
</dbReference>
<evidence type="ECO:0000313" key="1">
    <source>
        <dbReference type="EMBL" id="KIP12217.1"/>
    </source>
</evidence>
<dbReference type="HOGENOM" id="CLU_1982378_0_0_1"/>
<organism evidence="1 2">
    <name type="scientific">Phlebiopsis gigantea (strain 11061_1 CR5-6)</name>
    <name type="common">White-rot fungus</name>
    <name type="synonym">Peniophora gigantea</name>
    <dbReference type="NCBI Taxonomy" id="745531"/>
    <lineage>
        <taxon>Eukaryota</taxon>
        <taxon>Fungi</taxon>
        <taxon>Dikarya</taxon>
        <taxon>Basidiomycota</taxon>
        <taxon>Agaricomycotina</taxon>
        <taxon>Agaricomycetes</taxon>
        <taxon>Polyporales</taxon>
        <taxon>Phanerochaetaceae</taxon>
        <taxon>Phlebiopsis</taxon>
    </lineage>
</organism>
<dbReference type="AlphaFoldDB" id="A0A0C3SDW9"/>
<protein>
    <recommendedName>
        <fullName evidence="3">NADP-dependent oxidoreductase domain-containing protein</fullName>
    </recommendedName>
</protein>
<keyword evidence="2" id="KW-1185">Reference proteome</keyword>
<dbReference type="Gene3D" id="3.20.20.100">
    <property type="entry name" value="NADP-dependent oxidoreductase domain"/>
    <property type="match status" value="1"/>
</dbReference>
<dbReference type="Proteomes" id="UP000053257">
    <property type="component" value="Unassembled WGS sequence"/>
</dbReference>
<evidence type="ECO:0008006" key="3">
    <source>
        <dbReference type="Google" id="ProtNLM"/>
    </source>
</evidence>
<gene>
    <name evidence="1" type="ORF">PHLGIDRAFT_113706</name>
</gene>
<proteinExistence type="predicted"/>
<dbReference type="InterPro" id="IPR018170">
    <property type="entry name" value="Aldo/ket_reductase_CS"/>
</dbReference>
<dbReference type="InterPro" id="IPR036812">
    <property type="entry name" value="NAD(P)_OxRdtase_dom_sf"/>
</dbReference>
<evidence type="ECO:0000313" key="2">
    <source>
        <dbReference type="Proteomes" id="UP000053257"/>
    </source>
</evidence>
<reference evidence="1 2" key="1">
    <citation type="journal article" date="2014" name="PLoS Genet.">
        <title>Analysis of the Phlebiopsis gigantea genome, transcriptome and secretome provides insight into its pioneer colonization strategies of wood.</title>
        <authorList>
            <person name="Hori C."/>
            <person name="Ishida T."/>
            <person name="Igarashi K."/>
            <person name="Samejima M."/>
            <person name="Suzuki H."/>
            <person name="Master E."/>
            <person name="Ferreira P."/>
            <person name="Ruiz-Duenas F.J."/>
            <person name="Held B."/>
            <person name="Canessa P."/>
            <person name="Larrondo L.F."/>
            <person name="Schmoll M."/>
            <person name="Druzhinina I.S."/>
            <person name="Kubicek C.P."/>
            <person name="Gaskell J.A."/>
            <person name="Kersten P."/>
            <person name="St John F."/>
            <person name="Glasner J."/>
            <person name="Sabat G."/>
            <person name="Splinter BonDurant S."/>
            <person name="Syed K."/>
            <person name="Yadav J."/>
            <person name="Mgbeahuruike A.C."/>
            <person name="Kovalchuk A."/>
            <person name="Asiegbu F.O."/>
            <person name="Lackner G."/>
            <person name="Hoffmeister D."/>
            <person name="Rencoret J."/>
            <person name="Gutierrez A."/>
            <person name="Sun H."/>
            <person name="Lindquist E."/>
            <person name="Barry K."/>
            <person name="Riley R."/>
            <person name="Grigoriev I.V."/>
            <person name="Henrissat B."/>
            <person name="Kues U."/>
            <person name="Berka R.M."/>
            <person name="Martinez A.T."/>
            <person name="Covert S.F."/>
            <person name="Blanchette R.A."/>
            <person name="Cullen D."/>
        </authorList>
    </citation>
    <scope>NUCLEOTIDE SEQUENCE [LARGE SCALE GENOMIC DNA]</scope>
    <source>
        <strain evidence="1 2">11061_1 CR5-6</strain>
    </source>
</reference>
<dbReference type="PROSITE" id="PS00062">
    <property type="entry name" value="ALDOKETO_REDUCTASE_2"/>
    <property type="match status" value="1"/>
</dbReference>
<sequence length="126" mass="13674">MPLGLVGAARRVGDLVDAEVIAWGVRRAGLYIMTKFDGLPARLSESATRRPCRSVPHMSMHHLDLKQAWHEIEAVQAEGLTKAIGVSNFQPMHLDVILHGARVIPAVSQVCTLVAYGPTSSHRVSS</sequence>
<dbReference type="EMBL" id="KN840440">
    <property type="protein sequence ID" value="KIP12217.1"/>
    <property type="molecule type" value="Genomic_DNA"/>
</dbReference>
<dbReference type="SUPFAM" id="SSF51430">
    <property type="entry name" value="NAD(P)-linked oxidoreductase"/>
    <property type="match status" value="1"/>
</dbReference>
<dbReference type="GO" id="GO:0016491">
    <property type="term" value="F:oxidoreductase activity"/>
    <property type="evidence" value="ECO:0007669"/>
    <property type="project" value="InterPro"/>
</dbReference>
<dbReference type="OrthoDB" id="416253at2759"/>
<dbReference type="STRING" id="745531.A0A0C3SDW9"/>
<name>A0A0C3SDW9_PHLG1</name>